<protein>
    <submittedName>
        <fullName evidence="8">Cell surface protein</fullName>
    </submittedName>
</protein>
<dbReference type="EMBL" id="QXGK01000013">
    <property type="protein sequence ID" value="RSX55335.1"/>
    <property type="molecule type" value="Genomic_DNA"/>
</dbReference>
<evidence type="ECO:0000313" key="9">
    <source>
        <dbReference type="Proteomes" id="UP000287470"/>
    </source>
</evidence>
<evidence type="ECO:0000256" key="2">
    <source>
        <dbReference type="ARBA" id="ARBA00022525"/>
    </source>
</evidence>
<keyword evidence="1" id="KW-0134">Cell wall</keyword>
<dbReference type="NCBIfam" id="TIGR01167">
    <property type="entry name" value="LPXTG_anchor"/>
    <property type="match status" value="1"/>
</dbReference>
<evidence type="ECO:0000256" key="3">
    <source>
        <dbReference type="ARBA" id="ARBA00022729"/>
    </source>
</evidence>
<dbReference type="Pfam" id="PF16569">
    <property type="entry name" value="GramPos_pilinBB"/>
    <property type="match status" value="1"/>
</dbReference>
<dbReference type="PROSITE" id="PS50847">
    <property type="entry name" value="GRAM_POS_ANCHORING"/>
    <property type="match status" value="1"/>
</dbReference>
<dbReference type="Gene3D" id="2.60.40.10">
    <property type="entry name" value="Immunoglobulins"/>
    <property type="match status" value="1"/>
</dbReference>
<dbReference type="AlphaFoldDB" id="A0A430FR81"/>
<reference evidence="8 9" key="1">
    <citation type="submission" date="2018-09" db="EMBL/GenBank/DDBJ databases">
        <title>Characterization of the phylogenetic diversity of five novel species belonging to the genus Bifidobacterium.</title>
        <authorList>
            <person name="Lugli G.A."/>
            <person name="Duranti S."/>
            <person name="Milani C."/>
        </authorList>
    </citation>
    <scope>NUCLEOTIDE SEQUENCE [LARGE SCALE GENOMIC DNA]</scope>
    <source>
        <strain evidence="8 9">2033B</strain>
    </source>
</reference>
<feature type="domain" description="Gram-positive cocci surface proteins LPxTG" evidence="7">
    <location>
        <begin position="539"/>
        <end position="571"/>
    </location>
</feature>
<dbReference type="InterPro" id="IPR026466">
    <property type="entry name" value="Fim_isopep_form_D2_dom"/>
</dbReference>
<keyword evidence="5" id="KW-1133">Transmembrane helix</keyword>
<feature type="transmembrane region" description="Helical" evidence="5">
    <location>
        <begin position="545"/>
        <end position="566"/>
    </location>
</feature>
<accession>A0A430FR81</accession>
<keyword evidence="5" id="KW-0812">Transmembrane</keyword>
<feature type="chain" id="PRO_5019326991" evidence="6">
    <location>
        <begin position="32"/>
        <end position="571"/>
    </location>
</feature>
<sequence length="571" mass="61364">MFNRLKAVRAIAAAAAVAMLGSLAVTAPAMAEETVTPLTPDATGTITIDNVEAGVHATAYKIAKVNVDGKTNTPLDPEFTWDESVASWVRAKYRSYISDANAVSDVFQQMPSDTDGLEKTEDGQNTGNATKLATFYDDLTSAIANGDTPATPDAAEQTATGDTLTFENLPLGDYLVLLKNTDTGDSLTNGTTVYRPIGVAIQPEWNEKTKVWTVKNATATAKRSNASIDKSINEDAKDHISGEDAKDAGSDTVAIGDEVTFDLRSDVPVFPANAVEKNYMIADAMGTELTLNEGSIKVWGYEGAKFGNAHDEDTPVPADAYTLTVNGKDLDGKDATFTLNFDYEKIRKWDYIHVQYTATVNENAKVDTAIDNTAKLQYTNNPYEQDSHTTIPDKVKVYTYGIKVLKVGVVDGVEKGALTGAEFSLRVNDKSAPIAFVKVGDAKDGHYRKATAEDKAESTVTNLVVGETEDTKGRLTLDGLDKGKYQLVEEKAPADYNKLSAPIDVTIEAERDRGEFTGKVVNQTSGYWDGTVTNRKGRLPNTGSIGTTVFTVGGILLVAAGISIVARKRRS</sequence>
<dbReference type="InterPro" id="IPR048052">
    <property type="entry name" value="FM1-like"/>
</dbReference>
<dbReference type="Pfam" id="PF00746">
    <property type="entry name" value="Gram_pos_anchor"/>
    <property type="match status" value="1"/>
</dbReference>
<gene>
    <name evidence="8" type="ORF">D2E24_1350</name>
</gene>
<dbReference type="RefSeq" id="WP_125968615.1">
    <property type="nucleotide sequence ID" value="NZ_QXGK01000013.1"/>
</dbReference>
<keyword evidence="5" id="KW-0472">Membrane</keyword>
<dbReference type="SUPFAM" id="SSF49401">
    <property type="entry name" value="Bacterial adhesins"/>
    <property type="match status" value="1"/>
</dbReference>
<dbReference type="GO" id="GO:0005975">
    <property type="term" value="P:carbohydrate metabolic process"/>
    <property type="evidence" value="ECO:0007669"/>
    <property type="project" value="UniProtKB-ARBA"/>
</dbReference>
<dbReference type="InterPro" id="IPR019931">
    <property type="entry name" value="LPXTG_anchor"/>
</dbReference>
<keyword evidence="9" id="KW-1185">Reference proteome</keyword>
<evidence type="ECO:0000256" key="6">
    <source>
        <dbReference type="SAM" id="SignalP"/>
    </source>
</evidence>
<organism evidence="8 9">
    <name type="scientific">Bifidobacterium samirii</name>
    <dbReference type="NCBI Taxonomy" id="2306974"/>
    <lineage>
        <taxon>Bacteria</taxon>
        <taxon>Bacillati</taxon>
        <taxon>Actinomycetota</taxon>
        <taxon>Actinomycetes</taxon>
        <taxon>Bifidobacteriales</taxon>
        <taxon>Bifidobacteriaceae</taxon>
        <taxon>Bifidobacterium</taxon>
    </lineage>
</organism>
<keyword evidence="3 6" id="KW-0732">Signal</keyword>
<dbReference type="NCBIfam" id="NF033902">
    <property type="entry name" value="iso_D2_wall_anc"/>
    <property type="match status" value="1"/>
</dbReference>
<name>A0A430FR81_9BIFI</name>
<keyword evidence="2" id="KW-0964">Secreted</keyword>
<dbReference type="Pfam" id="PF17802">
    <property type="entry name" value="SpaA"/>
    <property type="match status" value="1"/>
</dbReference>
<dbReference type="NCBIfam" id="TIGR04226">
    <property type="entry name" value="RrgB_K2N_iso_D2"/>
    <property type="match status" value="1"/>
</dbReference>
<dbReference type="InterPro" id="IPR013783">
    <property type="entry name" value="Ig-like_fold"/>
</dbReference>
<dbReference type="InterPro" id="IPR008966">
    <property type="entry name" value="Adhesion_dom_sf"/>
</dbReference>
<keyword evidence="4" id="KW-0572">Peptidoglycan-anchor</keyword>
<dbReference type="OrthoDB" id="1819349at2"/>
<feature type="signal peptide" evidence="6">
    <location>
        <begin position="1"/>
        <end position="31"/>
    </location>
</feature>
<dbReference type="Proteomes" id="UP000287470">
    <property type="component" value="Unassembled WGS sequence"/>
</dbReference>
<dbReference type="Gene3D" id="2.60.40.740">
    <property type="match status" value="1"/>
</dbReference>
<dbReference type="InterPro" id="IPR041033">
    <property type="entry name" value="SpaA_PFL_dom_1"/>
</dbReference>
<proteinExistence type="predicted"/>
<comment type="caution">
    <text evidence="8">The sequence shown here is derived from an EMBL/GenBank/DDBJ whole genome shotgun (WGS) entry which is preliminary data.</text>
</comment>
<evidence type="ECO:0000256" key="1">
    <source>
        <dbReference type="ARBA" id="ARBA00022512"/>
    </source>
</evidence>
<evidence type="ECO:0000256" key="5">
    <source>
        <dbReference type="SAM" id="Phobius"/>
    </source>
</evidence>
<evidence type="ECO:0000256" key="4">
    <source>
        <dbReference type="ARBA" id="ARBA00023088"/>
    </source>
</evidence>
<evidence type="ECO:0000259" key="7">
    <source>
        <dbReference type="PROSITE" id="PS50847"/>
    </source>
</evidence>
<evidence type="ECO:0000313" key="8">
    <source>
        <dbReference type="EMBL" id="RSX55335.1"/>
    </source>
</evidence>
<dbReference type="InterPro" id="IPR032334">
    <property type="entry name" value="GramPos_pilinBB"/>
</dbReference>